<evidence type="ECO:0000313" key="4">
    <source>
        <dbReference type="EMBL" id="KAF7726210.1"/>
    </source>
</evidence>
<dbReference type="InterPro" id="IPR051696">
    <property type="entry name" value="DENN_Domain_GEFs"/>
</dbReference>
<evidence type="ECO:0000259" key="3">
    <source>
        <dbReference type="PROSITE" id="PS50211"/>
    </source>
</evidence>
<keyword evidence="5" id="KW-1185">Reference proteome</keyword>
<dbReference type="InterPro" id="IPR037516">
    <property type="entry name" value="Tripartite_DENN"/>
</dbReference>
<protein>
    <recommendedName>
        <fullName evidence="3">UDENN domain-containing protein</fullName>
    </recommendedName>
</protein>
<evidence type="ECO:0000256" key="1">
    <source>
        <dbReference type="SAM" id="Coils"/>
    </source>
</evidence>
<dbReference type="EMBL" id="JABAYA010000082">
    <property type="protein sequence ID" value="KAF7726210.1"/>
    <property type="molecule type" value="Genomic_DNA"/>
</dbReference>
<dbReference type="GO" id="GO:0032483">
    <property type="term" value="P:regulation of Rab protein signal transduction"/>
    <property type="evidence" value="ECO:0007669"/>
    <property type="project" value="TreeGrafter"/>
</dbReference>
<feature type="compositionally biased region" description="Low complexity" evidence="2">
    <location>
        <begin position="70"/>
        <end position="79"/>
    </location>
</feature>
<organism evidence="4 5">
    <name type="scientific">Apophysomyces ossiformis</name>
    <dbReference type="NCBI Taxonomy" id="679940"/>
    <lineage>
        <taxon>Eukaryota</taxon>
        <taxon>Fungi</taxon>
        <taxon>Fungi incertae sedis</taxon>
        <taxon>Mucoromycota</taxon>
        <taxon>Mucoromycotina</taxon>
        <taxon>Mucoromycetes</taxon>
        <taxon>Mucorales</taxon>
        <taxon>Mucorineae</taxon>
        <taxon>Mucoraceae</taxon>
        <taxon>Apophysomyces</taxon>
    </lineage>
</organism>
<evidence type="ECO:0000313" key="5">
    <source>
        <dbReference type="Proteomes" id="UP000605846"/>
    </source>
</evidence>
<dbReference type="PANTHER" id="PTHR12296:SF21">
    <property type="entry name" value="DENN DOMAIN-CONTAINING PROTEIN 3"/>
    <property type="match status" value="1"/>
</dbReference>
<feature type="region of interest" description="Disordered" evidence="2">
    <location>
        <begin position="610"/>
        <end position="643"/>
    </location>
</feature>
<dbReference type="PROSITE" id="PS50211">
    <property type="entry name" value="DENN"/>
    <property type="match status" value="1"/>
</dbReference>
<dbReference type="PANTHER" id="PTHR12296">
    <property type="entry name" value="DENN DOMAIN-CONTAINING PROTEIN 4"/>
    <property type="match status" value="1"/>
</dbReference>
<feature type="coiled-coil region" evidence="1">
    <location>
        <begin position="284"/>
        <end position="341"/>
    </location>
</feature>
<keyword evidence="1" id="KW-0175">Coiled coil</keyword>
<sequence length="874" mass="98071">MSSVATGHHAEGMSVSRLADYFFVAGVHDDNILPTYEAAKGGSTSATDGFHYYHQQEQAASNGQCILSELSSSSAPSSPGDKIEGRKRGFSLPKSLSEYPRDSLHGVLDHVQAVIDNFDKERDTVRDTVIAVHDHNGLAEKFKASTQINHRKSLDTGHSKPLQRSKTWRHMADTAGYKPRHVYASTRRQVSLPTIKQEPIPLLNILDVKYTPTVLMRYPKQDYSPNEPFPSYVAMAMTDDSGEIIYGSCIVFYEPLAPKLRESVNQAIKEWVKANMSSSTVEYAQHLQAKILQEQQKLEEYRTELASLMTVSTTASVQAKREELEELIRTSHENMELYKELVEPVKMAICDAEQIWVPKSVGILGRLPWHDLYGDWLRIMLDSVVGVRGRKKHGSTLNIESVVYNFIREVPLPPPGRFEIGLTINQRPLFFSRPPINQVPLLKNFSLFPLFRALSPHLILAVLETLLSEGKVLFLSQYPGMLSLACESFRYLLFPLYWQFVFIPVLPEKLLTCLQAPVPYIIGFQGDMDDLEDHIPEDACIVNLDRNTMHHSQPAMLIPERQRRKLQASMGQYASMHTRSRVPYGVPLTTRETFPNGRLLLQCLRPKSQDPFISPAQPRSSESSDLHSIRSHPPSTLSRPLSGFWSVNGSSRTSNDSSISLPAMIDLPAPSMPQFPGFAKLASNPQGTVSSTSLHMQNVNSTQAAARSQRQSMPTQGITEHNQGTVGYSRHSEPPKLKQSSSITDDIAAHHASENKSKKRLSQLMSKPRAVFQNHQEPMDSPNFSATRFTAMSDTDLPAGYHTPVQEVTRRVKYMEGHVMTEVLPPEFPTLHGHRCLCGKQIIPECHDTALRSGMYMRCQVTGDRFPINIDIPN</sequence>
<feature type="region of interest" description="Disordered" evidence="2">
    <location>
        <begin position="702"/>
        <end position="745"/>
    </location>
</feature>
<dbReference type="Pfam" id="PF02141">
    <property type="entry name" value="DENN"/>
    <property type="match status" value="1"/>
</dbReference>
<comment type="caution">
    <text evidence="4">The sequence shown here is derived from an EMBL/GenBank/DDBJ whole genome shotgun (WGS) entry which is preliminary data.</text>
</comment>
<name>A0A8H7ETA2_9FUNG</name>
<dbReference type="AlphaFoldDB" id="A0A8H7ETA2"/>
<dbReference type="Proteomes" id="UP000605846">
    <property type="component" value="Unassembled WGS sequence"/>
</dbReference>
<dbReference type="OrthoDB" id="6019893at2759"/>
<dbReference type="SMART" id="SM00799">
    <property type="entry name" value="DENN"/>
    <property type="match status" value="1"/>
</dbReference>
<proteinExistence type="predicted"/>
<feature type="compositionally biased region" description="Polar residues" evidence="2">
    <location>
        <begin position="702"/>
        <end position="726"/>
    </location>
</feature>
<dbReference type="InterPro" id="IPR043153">
    <property type="entry name" value="DENN_C"/>
</dbReference>
<gene>
    <name evidence="4" type="ORF">EC973_009008</name>
</gene>
<feature type="region of interest" description="Disordered" evidence="2">
    <location>
        <begin position="70"/>
        <end position="94"/>
    </location>
</feature>
<feature type="domain" description="UDENN" evidence="3">
    <location>
        <begin position="170"/>
        <end position="666"/>
    </location>
</feature>
<dbReference type="InterPro" id="IPR001194">
    <property type="entry name" value="cDENN_dom"/>
</dbReference>
<reference evidence="4" key="1">
    <citation type="submission" date="2020-01" db="EMBL/GenBank/DDBJ databases">
        <title>Genome Sequencing of Three Apophysomyces-Like Fungal Strains Confirms a Novel Fungal Genus in the Mucoromycota with divergent Burkholderia-like Endosymbiotic Bacteria.</title>
        <authorList>
            <person name="Stajich J.E."/>
            <person name="Macias A.M."/>
            <person name="Carter-House D."/>
            <person name="Lovett B."/>
            <person name="Kasson L.R."/>
            <person name="Berry K."/>
            <person name="Grigoriev I."/>
            <person name="Chang Y."/>
            <person name="Spatafora J."/>
            <person name="Kasson M.T."/>
        </authorList>
    </citation>
    <scope>NUCLEOTIDE SEQUENCE</scope>
    <source>
        <strain evidence="4">NRRL A-21654</strain>
    </source>
</reference>
<feature type="compositionally biased region" description="Polar residues" evidence="2">
    <location>
        <begin position="633"/>
        <end position="643"/>
    </location>
</feature>
<dbReference type="Gene3D" id="3.40.50.11500">
    <property type="match status" value="1"/>
</dbReference>
<accession>A0A8H7ETA2</accession>
<evidence type="ECO:0000256" key="2">
    <source>
        <dbReference type="SAM" id="MobiDB-lite"/>
    </source>
</evidence>
<dbReference type="GO" id="GO:0031410">
    <property type="term" value="C:cytoplasmic vesicle"/>
    <property type="evidence" value="ECO:0007669"/>
    <property type="project" value="TreeGrafter"/>
</dbReference>